<accession>A0A8S5U384</accession>
<sequence>MDMATHLQAIYNTLDEIEVRGHENVKRMSLCMDYLKELRNEAMKGDANDAAAGEDEKEMAD</sequence>
<reference evidence="1" key="1">
    <citation type="journal article" date="2021" name="Proc. Natl. Acad. Sci. U.S.A.">
        <title>A Catalog of Tens of Thousands of Viruses from Human Metagenomes Reveals Hidden Associations with Chronic Diseases.</title>
        <authorList>
            <person name="Tisza M.J."/>
            <person name="Buck C.B."/>
        </authorList>
    </citation>
    <scope>NUCLEOTIDE SEQUENCE</scope>
    <source>
        <strain evidence="1">CtBtV12</strain>
    </source>
</reference>
<name>A0A8S5U384_9CAUD</name>
<evidence type="ECO:0000313" key="1">
    <source>
        <dbReference type="EMBL" id="DAF88937.1"/>
    </source>
</evidence>
<protein>
    <submittedName>
        <fullName evidence="1">Uncharacterized protein</fullName>
    </submittedName>
</protein>
<organism evidence="1">
    <name type="scientific">Myoviridae sp. ctBtV12</name>
    <dbReference type="NCBI Taxonomy" id="2825049"/>
    <lineage>
        <taxon>Viruses</taxon>
        <taxon>Duplodnaviria</taxon>
        <taxon>Heunggongvirae</taxon>
        <taxon>Uroviricota</taxon>
        <taxon>Caudoviricetes</taxon>
    </lineage>
</organism>
<dbReference type="EMBL" id="BK015999">
    <property type="protein sequence ID" value="DAF88937.1"/>
    <property type="molecule type" value="Genomic_DNA"/>
</dbReference>
<proteinExistence type="predicted"/>